<accession>A0A942TFZ3</accession>
<reference evidence="8 9" key="1">
    <citation type="submission" date="2021-05" db="EMBL/GenBank/DDBJ databases">
        <title>Novel Bacillus species.</title>
        <authorList>
            <person name="Liu G."/>
        </authorList>
    </citation>
    <scope>NUCLEOTIDE SEQUENCE [LARGE SCALE GENOMIC DNA]</scope>
    <source>
        <strain evidence="9">FJAT-49780</strain>
    </source>
</reference>
<comment type="similarity">
    <text evidence="1">Belongs to the sigma-70 factor family. ECF subfamily.</text>
</comment>
<evidence type="ECO:0000259" key="7">
    <source>
        <dbReference type="Pfam" id="PF04545"/>
    </source>
</evidence>
<dbReference type="Proteomes" id="UP000681414">
    <property type="component" value="Unassembled WGS sequence"/>
</dbReference>
<dbReference type="GO" id="GO:0016987">
    <property type="term" value="F:sigma factor activity"/>
    <property type="evidence" value="ECO:0007669"/>
    <property type="project" value="UniProtKB-KW"/>
</dbReference>
<evidence type="ECO:0000256" key="2">
    <source>
        <dbReference type="ARBA" id="ARBA00023015"/>
    </source>
</evidence>
<dbReference type="InterPro" id="IPR036388">
    <property type="entry name" value="WH-like_DNA-bd_sf"/>
</dbReference>
<dbReference type="AlphaFoldDB" id="A0A942TFZ3"/>
<dbReference type="InterPro" id="IPR039425">
    <property type="entry name" value="RNA_pol_sigma-70-like"/>
</dbReference>
<evidence type="ECO:0000256" key="4">
    <source>
        <dbReference type="ARBA" id="ARBA00023125"/>
    </source>
</evidence>
<evidence type="ECO:0000256" key="3">
    <source>
        <dbReference type="ARBA" id="ARBA00023082"/>
    </source>
</evidence>
<dbReference type="PANTHER" id="PTHR43133">
    <property type="entry name" value="RNA POLYMERASE ECF-TYPE SIGMA FACTO"/>
    <property type="match status" value="1"/>
</dbReference>
<feature type="domain" description="RNA polymerase sigma-70 region 2" evidence="6">
    <location>
        <begin position="26"/>
        <end position="93"/>
    </location>
</feature>
<keyword evidence="9" id="KW-1185">Reference proteome</keyword>
<dbReference type="NCBIfam" id="TIGR02937">
    <property type="entry name" value="sigma70-ECF"/>
    <property type="match status" value="1"/>
</dbReference>
<proteinExistence type="inferred from homology"/>
<protein>
    <submittedName>
        <fullName evidence="8">Sigma-70 family RNA polymerase sigma factor</fullName>
    </submittedName>
</protein>
<evidence type="ECO:0000259" key="6">
    <source>
        <dbReference type="Pfam" id="PF04542"/>
    </source>
</evidence>
<dbReference type="EMBL" id="JAGYPG010000002">
    <property type="protein sequence ID" value="MBS4196168.1"/>
    <property type="molecule type" value="Genomic_DNA"/>
</dbReference>
<dbReference type="PANTHER" id="PTHR43133:SF62">
    <property type="entry name" value="RNA POLYMERASE SIGMA FACTOR SIGZ"/>
    <property type="match status" value="1"/>
</dbReference>
<feature type="domain" description="RNA polymerase sigma-70 region 4" evidence="7">
    <location>
        <begin position="131"/>
        <end position="180"/>
    </location>
</feature>
<dbReference type="InterPro" id="IPR013325">
    <property type="entry name" value="RNA_pol_sigma_r2"/>
</dbReference>
<dbReference type="Gene3D" id="1.10.10.10">
    <property type="entry name" value="Winged helix-like DNA-binding domain superfamily/Winged helix DNA-binding domain"/>
    <property type="match status" value="1"/>
</dbReference>
<organism evidence="8 9">
    <name type="scientific">Lederbergia citri</name>
    <dbReference type="NCBI Taxonomy" id="2833580"/>
    <lineage>
        <taxon>Bacteria</taxon>
        <taxon>Bacillati</taxon>
        <taxon>Bacillota</taxon>
        <taxon>Bacilli</taxon>
        <taxon>Bacillales</taxon>
        <taxon>Bacillaceae</taxon>
        <taxon>Lederbergia</taxon>
    </lineage>
</organism>
<evidence type="ECO:0000256" key="5">
    <source>
        <dbReference type="ARBA" id="ARBA00023163"/>
    </source>
</evidence>
<dbReference type="SUPFAM" id="SSF88659">
    <property type="entry name" value="Sigma3 and sigma4 domains of RNA polymerase sigma factors"/>
    <property type="match status" value="1"/>
</dbReference>
<evidence type="ECO:0000256" key="1">
    <source>
        <dbReference type="ARBA" id="ARBA00010641"/>
    </source>
</evidence>
<dbReference type="SUPFAM" id="SSF88946">
    <property type="entry name" value="Sigma2 domain of RNA polymerase sigma factors"/>
    <property type="match status" value="1"/>
</dbReference>
<sequence>MSDVSVESRNLLEGIANGSASAFELFYDRYYAFVYSVAYKILQDKLEAEDMCHDIFIEISQKAHTYDSSKGSVEAWLAIRTRSRCVDLIRKKRDVLSDEVEAKKEKASNESYLPVDEIVIQNLDKQLIVNAMNSLPDSQRNAIYGSYFQQYTQKELSSYLKVPLGTVKSLVRYGIKNLRKQLLPSSLKGDDKS</sequence>
<dbReference type="InterPro" id="IPR013324">
    <property type="entry name" value="RNA_pol_sigma_r3/r4-like"/>
</dbReference>
<comment type="caution">
    <text evidence="8">The sequence shown here is derived from an EMBL/GenBank/DDBJ whole genome shotgun (WGS) entry which is preliminary data.</text>
</comment>
<name>A0A942TFZ3_9BACI</name>
<dbReference type="Pfam" id="PF04542">
    <property type="entry name" value="Sigma70_r2"/>
    <property type="match status" value="1"/>
</dbReference>
<keyword evidence="2" id="KW-0805">Transcription regulation</keyword>
<evidence type="ECO:0000313" key="8">
    <source>
        <dbReference type="EMBL" id="MBS4196168.1"/>
    </source>
</evidence>
<dbReference type="GO" id="GO:0003677">
    <property type="term" value="F:DNA binding"/>
    <property type="evidence" value="ECO:0007669"/>
    <property type="project" value="UniProtKB-KW"/>
</dbReference>
<keyword evidence="4" id="KW-0238">DNA-binding</keyword>
<dbReference type="Pfam" id="PF04545">
    <property type="entry name" value="Sigma70_r4"/>
    <property type="match status" value="1"/>
</dbReference>
<dbReference type="InterPro" id="IPR014284">
    <property type="entry name" value="RNA_pol_sigma-70_dom"/>
</dbReference>
<keyword evidence="3" id="KW-0731">Sigma factor</keyword>
<evidence type="ECO:0000313" key="9">
    <source>
        <dbReference type="Proteomes" id="UP000681414"/>
    </source>
</evidence>
<dbReference type="InterPro" id="IPR007627">
    <property type="entry name" value="RNA_pol_sigma70_r2"/>
</dbReference>
<gene>
    <name evidence="8" type="ORF">KHA97_13960</name>
</gene>
<dbReference type="Gene3D" id="1.10.1740.10">
    <property type="match status" value="1"/>
</dbReference>
<keyword evidence="5" id="KW-0804">Transcription</keyword>
<dbReference type="CDD" id="cd06171">
    <property type="entry name" value="Sigma70_r4"/>
    <property type="match status" value="1"/>
</dbReference>
<dbReference type="RefSeq" id="WP_213125322.1">
    <property type="nucleotide sequence ID" value="NZ_JAGYPG010000002.1"/>
</dbReference>
<dbReference type="GO" id="GO:0006352">
    <property type="term" value="P:DNA-templated transcription initiation"/>
    <property type="evidence" value="ECO:0007669"/>
    <property type="project" value="InterPro"/>
</dbReference>
<dbReference type="InterPro" id="IPR007630">
    <property type="entry name" value="RNA_pol_sigma70_r4"/>
</dbReference>